<organism evidence="1 2">
    <name type="scientific">Virgibacillus tibetensis</name>
    <dbReference type="NCBI Taxonomy" id="3042313"/>
    <lineage>
        <taxon>Bacteria</taxon>
        <taxon>Bacillati</taxon>
        <taxon>Bacillota</taxon>
        <taxon>Bacilli</taxon>
        <taxon>Bacillales</taxon>
        <taxon>Bacillaceae</taxon>
        <taxon>Virgibacillus</taxon>
    </lineage>
</organism>
<reference evidence="1 2" key="1">
    <citation type="journal article" date="2024" name="Int. J. Syst. Evol. Microbiol.">
        <title>Virgibacillus tibetensis sp. nov., isolated from salt lake on the Tibetan Plateau of China.</title>
        <authorList>
            <person name="Phurbu D."/>
            <person name="Liu Z.-X."/>
            <person name="Wang R."/>
            <person name="Zheng Y.-Y."/>
            <person name="Liu H.-C."/>
            <person name="Zhou Y.-G."/>
            <person name="Yu Y.-J."/>
            <person name="Li A.-H."/>
        </authorList>
    </citation>
    <scope>NUCLEOTIDE SEQUENCE [LARGE SCALE GENOMIC DNA]</scope>
    <source>
        <strain evidence="1 2">C22-A2</strain>
    </source>
</reference>
<dbReference type="Pfam" id="PF08963">
    <property type="entry name" value="DUF1878"/>
    <property type="match status" value="1"/>
</dbReference>
<proteinExistence type="predicted"/>
<dbReference type="SUPFAM" id="SSF109915">
    <property type="entry name" value="Hypothetical protein YhaI"/>
    <property type="match status" value="1"/>
</dbReference>
<dbReference type="InterPro" id="IPR015058">
    <property type="entry name" value="DUF1878"/>
</dbReference>
<dbReference type="RefSeq" id="WP_327607266.1">
    <property type="nucleotide sequence ID" value="NZ_JARZFX010000003.1"/>
</dbReference>
<name>A0ABU6KEW1_9BACI</name>
<protein>
    <submittedName>
        <fullName evidence="1">DUF1878 family protein</fullName>
    </submittedName>
</protein>
<sequence length="116" mass="13636">MKGITDHATSFHLKLLSGIMDMNEYPVIKLMIEKNITNEEYDELFNMLHVLNSDYEEQKEEGFLDFTSLLLHFAGMLNERLEPNETIYALKKEGYFPAMLTEFIHIIDTGIHEHKR</sequence>
<evidence type="ECO:0000313" key="1">
    <source>
        <dbReference type="EMBL" id="MEC5423698.1"/>
    </source>
</evidence>
<gene>
    <name evidence="1" type="ORF">QGM71_09355</name>
</gene>
<dbReference type="InterPro" id="IPR035945">
    <property type="entry name" value="YhaI-like_sf"/>
</dbReference>
<dbReference type="EMBL" id="JARZFX010000003">
    <property type="protein sequence ID" value="MEC5423698.1"/>
    <property type="molecule type" value="Genomic_DNA"/>
</dbReference>
<accession>A0ABU6KEW1</accession>
<comment type="caution">
    <text evidence="1">The sequence shown here is derived from an EMBL/GenBank/DDBJ whole genome shotgun (WGS) entry which is preliminary data.</text>
</comment>
<evidence type="ECO:0000313" key="2">
    <source>
        <dbReference type="Proteomes" id="UP001335737"/>
    </source>
</evidence>
<keyword evidence="2" id="KW-1185">Reference proteome</keyword>
<dbReference type="Proteomes" id="UP001335737">
    <property type="component" value="Unassembled WGS sequence"/>
</dbReference>
<dbReference type="Gene3D" id="1.10.3750.10">
    <property type="entry name" value="YhaI-like"/>
    <property type="match status" value="1"/>
</dbReference>